<evidence type="ECO:0000256" key="1">
    <source>
        <dbReference type="SAM" id="MobiDB-lite"/>
    </source>
</evidence>
<gene>
    <name evidence="2" type="ORF">DFH07DRAFT_778218</name>
</gene>
<keyword evidence="3" id="KW-1185">Reference proteome</keyword>
<feature type="region of interest" description="Disordered" evidence="1">
    <location>
        <begin position="48"/>
        <end position="89"/>
    </location>
</feature>
<accession>A0AAD7IFL8</accession>
<comment type="caution">
    <text evidence="2">The sequence shown here is derived from an EMBL/GenBank/DDBJ whole genome shotgun (WGS) entry which is preliminary data.</text>
</comment>
<feature type="compositionally biased region" description="Basic residues" evidence="1">
    <location>
        <begin position="72"/>
        <end position="81"/>
    </location>
</feature>
<reference evidence="2" key="1">
    <citation type="submission" date="2023-03" db="EMBL/GenBank/DDBJ databases">
        <title>Massive genome expansion in bonnet fungi (Mycena s.s.) driven by repeated elements and novel gene families across ecological guilds.</title>
        <authorList>
            <consortium name="Lawrence Berkeley National Laboratory"/>
            <person name="Harder C.B."/>
            <person name="Miyauchi S."/>
            <person name="Viragh M."/>
            <person name="Kuo A."/>
            <person name="Thoen E."/>
            <person name="Andreopoulos B."/>
            <person name="Lu D."/>
            <person name="Skrede I."/>
            <person name="Drula E."/>
            <person name="Henrissat B."/>
            <person name="Morin E."/>
            <person name="Kohler A."/>
            <person name="Barry K."/>
            <person name="LaButti K."/>
            <person name="Morin E."/>
            <person name="Salamov A."/>
            <person name="Lipzen A."/>
            <person name="Mereny Z."/>
            <person name="Hegedus B."/>
            <person name="Baldrian P."/>
            <person name="Stursova M."/>
            <person name="Weitz H."/>
            <person name="Taylor A."/>
            <person name="Grigoriev I.V."/>
            <person name="Nagy L.G."/>
            <person name="Martin F."/>
            <person name="Kauserud H."/>
        </authorList>
    </citation>
    <scope>NUCLEOTIDE SEQUENCE</scope>
    <source>
        <strain evidence="2">CBHHK188m</strain>
    </source>
</reference>
<proteinExistence type="predicted"/>
<feature type="compositionally biased region" description="Low complexity" evidence="1">
    <location>
        <begin position="371"/>
        <end position="389"/>
    </location>
</feature>
<organism evidence="2 3">
    <name type="scientific">Mycena maculata</name>
    <dbReference type="NCBI Taxonomy" id="230809"/>
    <lineage>
        <taxon>Eukaryota</taxon>
        <taxon>Fungi</taxon>
        <taxon>Dikarya</taxon>
        <taxon>Basidiomycota</taxon>
        <taxon>Agaricomycotina</taxon>
        <taxon>Agaricomycetes</taxon>
        <taxon>Agaricomycetidae</taxon>
        <taxon>Agaricales</taxon>
        <taxon>Marasmiineae</taxon>
        <taxon>Mycenaceae</taxon>
        <taxon>Mycena</taxon>
    </lineage>
</organism>
<evidence type="ECO:0000313" key="3">
    <source>
        <dbReference type="Proteomes" id="UP001215280"/>
    </source>
</evidence>
<dbReference type="EMBL" id="JARJLG010000125">
    <property type="protein sequence ID" value="KAJ7740895.1"/>
    <property type="molecule type" value="Genomic_DNA"/>
</dbReference>
<dbReference type="Proteomes" id="UP001215280">
    <property type="component" value="Unassembled WGS sequence"/>
</dbReference>
<evidence type="ECO:0000313" key="2">
    <source>
        <dbReference type="EMBL" id="KAJ7740895.1"/>
    </source>
</evidence>
<dbReference type="AlphaFoldDB" id="A0AAD7IFL8"/>
<feature type="region of interest" description="Disordered" evidence="1">
    <location>
        <begin position="371"/>
        <end position="397"/>
    </location>
</feature>
<sequence>MVTGDSDDDTRYADNDVTGMIGAVIVEHPEAAHKFLVTTPSLMAKAVKARSTATKRKATTADLDSDDDAKPKPKPKGKAKKEKAETDDEEPPAVITYYISIPKPAVLKKRGTMSKAADDDSLQKGPFSLLITAPYSSLLSAIATALPCRRENINESKIVWKPKKLKNAEKLPLGKEDGYKVMISDMEDKAMSAWQVLLYMPPPAKPMEDKTPWETNGTPEPAFDYSELEPTLPSDSLYAQKQLFNKTTKEERTKLEEMYPVGNFPQFPDIRVYRDKTTGFYYELNSTRIGIWSSSMAQGHTDEKIPPPSKFFDTKQRIKTVPAAPIVTPAIVQAPPIPAVPAVPAPTAPPSFSDLMFAHLLMQSGGGSGLGALLPQFNPAPAAPSNPQQHRSAPPSR</sequence>
<name>A0AAD7IFL8_9AGAR</name>
<protein>
    <submittedName>
        <fullName evidence="2">Uncharacterized protein</fullName>
    </submittedName>
</protein>